<sequence length="36" mass="4198">MRFQILCFPELFHSRTLSVNIFHSLISFIQLGVCLS</sequence>
<proteinExistence type="predicted"/>
<dbReference type="EMBL" id="GBXM01029529">
    <property type="protein sequence ID" value="JAH79048.1"/>
    <property type="molecule type" value="Transcribed_RNA"/>
</dbReference>
<organism evidence="1">
    <name type="scientific">Anguilla anguilla</name>
    <name type="common">European freshwater eel</name>
    <name type="synonym">Muraena anguilla</name>
    <dbReference type="NCBI Taxonomy" id="7936"/>
    <lineage>
        <taxon>Eukaryota</taxon>
        <taxon>Metazoa</taxon>
        <taxon>Chordata</taxon>
        <taxon>Craniata</taxon>
        <taxon>Vertebrata</taxon>
        <taxon>Euteleostomi</taxon>
        <taxon>Actinopterygii</taxon>
        <taxon>Neopterygii</taxon>
        <taxon>Teleostei</taxon>
        <taxon>Anguilliformes</taxon>
        <taxon>Anguillidae</taxon>
        <taxon>Anguilla</taxon>
    </lineage>
</organism>
<protein>
    <submittedName>
        <fullName evidence="1">Uncharacterized protein</fullName>
    </submittedName>
</protein>
<reference evidence="1" key="1">
    <citation type="submission" date="2014-11" db="EMBL/GenBank/DDBJ databases">
        <authorList>
            <person name="Amaro Gonzalez C."/>
        </authorList>
    </citation>
    <scope>NUCLEOTIDE SEQUENCE</scope>
</reference>
<evidence type="ECO:0000313" key="1">
    <source>
        <dbReference type="EMBL" id="JAH79048.1"/>
    </source>
</evidence>
<accession>A0A0E9VP73</accession>
<name>A0A0E9VP73_ANGAN</name>
<dbReference type="AlphaFoldDB" id="A0A0E9VP73"/>
<reference evidence="1" key="2">
    <citation type="journal article" date="2015" name="Fish Shellfish Immunol.">
        <title>Early steps in the European eel (Anguilla anguilla)-Vibrio vulnificus interaction in the gills: Role of the RtxA13 toxin.</title>
        <authorList>
            <person name="Callol A."/>
            <person name="Pajuelo D."/>
            <person name="Ebbesson L."/>
            <person name="Teles M."/>
            <person name="MacKenzie S."/>
            <person name="Amaro C."/>
        </authorList>
    </citation>
    <scope>NUCLEOTIDE SEQUENCE</scope>
</reference>